<evidence type="ECO:0000256" key="1">
    <source>
        <dbReference type="SAM" id="Phobius"/>
    </source>
</evidence>
<comment type="caution">
    <text evidence="2">The sequence shown here is derived from an EMBL/GenBank/DDBJ whole genome shotgun (WGS) entry which is preliminary data.</text>
</comment>
<gene>
    <name evidence="2" type="ORF">ACFSR2_06715</name>
</gene>
<keyword evidence="3" id="KW-1185">Reference proteome</keyword>
<name>A0ABW5J473_9BACT</name>
<keyword evidence="1" id="KW-0472">Membrane</keyword>
<dbReference type="EMBL" id="JBHULC010000006">
    <property type="protein sequence ID" value="MFD2520568.1"/>
    <property type="molecule type" value="Genomic_DNA"/>
</dbReference>
<proteinExistence type="predicted"/>
<evidence type="ECO:0000313" key="3">
    <source>
        <dbReference type="Proteomes" id="UP001597510"/>
    </source>
</evidence>
<keyword evidence="1" id="KW-0812">Transmembrane</keyword>
<reference evidence="3" key="1">
    <citation type="journal article" date="2019" name="Int. J. Syst. Evol. Microbiol.">
        <title>The Global Catalogue of Microorganisms (GCM) 10K type strain sequencing project: providing services to taxonomists for standard genome sequencing and annotation.</title>
        <authorList>
            <consortium name="The Broad Institute Genomics Platform"/>
            <consortium name="The Broad Institute Genome Sequencing Center for Infectious Disease"/>
            <person name="Wu L."/>
            <person name="Ma J."/>
        </authorList>
    </citation>
    <scope>NUCLEOTIDE SEQUENCE [LARGE SCALE GENOMIC DNA]</scope>
    <source>
        <strain evidence="3">KCTC 52344</strain>
    </source>
</reference>
<feature type="transmembrane region" description="Helical" evidence="1">
    <location>
        <begin position="49"/>
        <end position="66"/>
    </location>
</feature>
<protein>
    <recommendedName>
        <fullName evidence="4">DUF3592 domain-containing protein</fullName>
    </recommendedName>
</protein>
<keyword evidence="1" id="KW-1133">Transmembrane helix</keyword>
<sequence length="146" mass="17192">MKQKKIPVKTNKKVIKKRVMSTPQNKFLQILLTPLVFLWTLIKELFKKLWAYLLFCLIVFGIPTAIKRDMLSSKTKYIHGIVIDEAYNSTRYRKGKIQKHYYLYAFWLNGKKYTGPTGSLDYYVGDSVKIKYSILDPEYNELVGRP</sequence>
<evidence type="ECO:0000313" key="2">
    <source>
        <dbReference type="EMBL" id="MFD2520568.1"/>
    </source>
</evidence>
<evidence type="ECO:0008006" key="4">
    <source>
        <dbReference type="Google" id="ProtNLM"/>
    </source>
</evidence>
<organism evidence="2 3">
    <name type="scientific">Emticicia soli</name>
    <dbReference type="NCBI Taxonomy" id="2027878"/>
    <lineage>
        <taxon>Bacteria</taxon>
        <taxon>Pseudomonadati</taxon>
        <taxon>Bacteroidota</taxon>
        <taxon>Cytophagia</taxon>
        <taxon>Cytophagales</taxon>
        <taxon>Leadbetterellaceae</taxon>
        <taxon>Emticicia</taxon>
    </lineage>
</organism>
<dbReference type="Proteomes" id="UP001597510">
    <property type="component" value="Unassembled WGS sequence"/>
</dbReference>
<accession>A0ABW5J473</accession>